<evidence type="ECO:0000313" key="2">
    <source>
        <dbReference type="WBParaSite" id="HCON_00030634-00001"/>
    </source>
</evidence>
<accession>A0A7I4XZ83</accession>
<reference evidence="2" key="1">
    <citation type="submission" date="2020-12" db="UniProtKB">
        <authorList>
            <consortium name="WormBaseParasite"/>
        </authorList>
    </citation>
    <scope>IDENTIFICATION</scope>
    <source>
        <strain evidence="2">MHco3</strain>
    </source>
</reference>
<organism evidence="1 2">
    <name type="scientific">Haemonchus contortus</name>
    <name type="common">Barber pole worm</name>
    <dbReference type="NCBI Taxonomy" id="6289"/>
    <lineage>
        <taxon>Eukaryota</taxon>
        <taxon>Metazoa</taxon>
        <taxon>Ecdysozoa</taxon>
        <taxon>Nematoda</taxon>
        <taxon>Chromadorea</taxon>
        <taxon>Rhabditida</taxon>
        <taxon>Rhabditina</taxon>
        <taxon>Rhabditomorpha</taxon>
        <taxon>Strongyloidea</taxon>
        <taxon>Trichostrongylidae</taxon>
        <taxon>Haemonchus</taxon>
    </lineage>
</organism>
<dbReference type="InterPro" id="IPR035127">
    <property type="entry name" value="SL4P"/>
</dbReference>
<keyword evidence="1" id="KW-1185">Reference proteome</keyword>
<name>A0A7I4XZ83_HAECO</name>
<protein>
    <submittedName>
        <fullName evidence="2">Doublecortin domain-containing protein</fullName>
    </submittedName>
</protein>
<dbReference type="AlphaFoldDB" id="A0A7I4XZ83"/>
<dbReference type="OrthoDB" id="5868217at2759"/>
<dbReference type="Proteomes" id="UP000025227">
    <property type="component" value="Unplaced"/>
</dbReference>
<dbReference type="WBParaSite" id="HCON_00030634-00001">
    <property type="protein sequence ID" value="HCON_00030634-00001"/>
    <property type="gene ID" value="HCON_00030634"/>
</dbReference>
<sequence length="181" mass="20008">MTGCPPSAGPGAVYITVQKSSIPSLTISYKDKNELFTKLKDALTARNVPLDILYALDGNFRRMPIDNPDNLFVVSNGSSTVRLYSKAASDDYNYYPGNKAHPGKSRSSSSSSDTSCCSREHLRHRHQKHLSRRHHCPCQSGRLYGHSISSPFPPCHPSSCCRCTENAYQMNGCSRCHTCCC</sequence>
<dbReference type="Pfam" id="PF17618">
    <property type="entry name" value="SL4P"/>
    <property type="match status" value="1"/>
</dbReference>
<evidence type="ECO:0000313" key="1">
    <source>
        <dbReference type="Proteomes" id="UP000025227"/>
    </source>
</evidence>
<proteinExistence type="predicted"/>